<protein>
    <submittedName>
        <fullName evidence="3">Epoxide hydrolase protein</fullName>
        <ecNumber evidence="3">3.3.2.10</ecNumber>
    </submittedName>
</protein>
<dbReference type="Pfam" id="PF00561">
    <property type="entry name" value="Abhydrolase_1"/>
    <property type="match status" value="1"/>
</dbReference>
<dbReference type="PANTHER" id="PTHR43329">
    <property type="entry name" value="EPOXIDE HYDROLASE"/>
    <property type="match status" value="1"/>
</dbReference>
<dbReference type="KEGG" id="rei:IE4771_PA00173"/>
<dbReference type="PRINTS" id="PR00111">
    <property type="entry name" value="ABHYDROLASE"/>
</dbReference>
<organism evidence="3 4">
    <name type="scientific">Rhizobium etli bv. mimosae str. IE4771</name>
    <dbReference type="NCBI Taxonomy" id="1432050"/>
    <lineage>
        <taxon>Bacteria</taxon>
        <taxon>Pseudomonadati</taxon>
        <taxon>Pseudomonadota</taxon>
        <taxon>Alphaproteobacteria</taxon>
        <taxon>Hyphomicrobiales</taxon>
        <taxon>Rhizobiaceae</taxon>
        <taxon>Rhizobium/Agrobacterium group</taxon>
        <taxon>Rhizobium</taxon>
    </lineage>
</organism>
<keyword evidence="1 3" id="KW-0378">Hydrolase</keyword>
<reference evidence="3 4" key="1">
    <citation type="submission" date="2013-12" db="EMBL/GenBank/DDBJ databases">
        <title>Complete genome sequence of Rhizobium etli bv. mimosae IE4771.</title>
        <authorList>
            <person name="Bustos P."/>
            <person name="Santamaria R.I."/>
            <person name="Lozano L."/>
            <person name="Ormeno-Orrillo E."/>
            <person name="Rogel M.A."/>
            <person name="Romero D."/>
            <person name="Cevallos M.A."/>
            <person name="Martinez-Romero E."/>
            <person name="Gonzalez V."/>
        </authorList>
    </citation>
    <scope>NUCLEOTIDE SEQUENCE [LARGE SCALE GENOMIC DNA]</scope>
    <source>
        <strain evidence="3 4">IE4771</strain>
        <plasmid evidence="4">Plasmid pRetIE4771a</plasmid>
    </source>
</reference>
<keyword evidence="3" id="KW-0614">Plasmid</keyword>
<evidence type="ECO:0000256" key="1">
    <source>
        <dbReference type="ARBA" id="ARBA00022801"/>
    </source>
</evidence>
<geneLocation type="plasmid" evidence="3 4">
    <name>pRetIE4771a</name>
</geneLocation>
<dbReference type="Gene3D" id="3.40.50.1820">
    <property type="entry name" value="alpha/beta hydrolase"/>
    <property type="match status" value="1"/>
</dbReference>
<dbReference type="AlphaFoldDB" id="A0A060I7H7"/>
<evidence type="ECO:0000259" key="2">
    <source>
        <dbReference type="Pfam" id="PF00561"/>
    </source>
</evidence>
<evidence type="ECO:0000313" key="4">
    <source>
        <dbReference type="Proteomes" id="UP000027180"/>
    </source>
</evidence>
<dbReference type="OrthoDB" id="9812774at2"/>
<dbReference type="RefSeq" id="WP_010055552.1">
    <property type="nucleotide sequence ID" value="NZ_CP006987.1"/>
</dbReference>
<name>A0A060I7H7_RHIET</name>
<evidence type="ECO:0000313" key="3">
    <source>
        <dbReference type="EMBL" id="AIC29679.1"/>
    </source>
</evidence>
<dbReference type="InterPro" id="IPR000073">
    <property type="entry name" value="AB_hydrolase_1"/>
</dbReference>
<feature type="domain" description="AB hydrolase-1" evidence="2">
    <location>
        <begin position="27"/>
        <end position="270"/>
    </location>
</feature>
<dbReference type="SUPFAM" id="SSF53474">
    <property type="entry name" value="alpha/beta-Hydrolases"/>
    <property type="match status" value="1"/>
</dbReference>
<dbReference type="InterPro" id="IPR029058">
    <property type="entry name" value="AB_hydrolase_fold"/>
</dbReference>
<proteinExistence type="predicted"/>
<dbReference type="HOGENOM" id="CLU_020336_7_1_5"/>
<accession>A0A060I7H7</accession>
<dbReference type="Proteomes" id="UP000027180">
    <property type="component" value="Plasmid pRetIE4771a"/>
</dbReference>
<dbReference type="EC" id="3.3.2.10" evidence="3"/>
<dbReference type="InterPro" id="IPR000639">
    <property type="entry name" value="Epox_hydrolase-like"/>
</dbReference>
<dbReference type="GO" id="GO:0004301">
    <property type="term" value="F:epoxide hydrolase activity"/>
    <property type="evidence" value="ECO:0007669"/>
    <property type="project" value="UniProtKB-EC"/>
</dbReference>
<gene>
    <name evidence="3" type="ORF">IE4771_PA00173</name>
</gene>
<dbReference type="PRINTS" id="PR00412">
    <property type="entry name" value="EPOXHYDRLASE"/>
</dbReference>
<dbReference type="EMBL" id="CP006987">
    <property type="protein sequence ID" value="AIC29679.1"/>
    <property type="molecule type" value="Genomic_DNA"/>
</dbReference>
<sequence>MSAEIKSNYARLSSITMHYLTAGSGEPLVLLHGVPQSSHEWRHVIPFLADKYAIIAPDLRGLGDTSRPVDGYDKKTVAADVWELLSEHLKIDRFSLVGHDWGGPVAFALAAQHREAVSKLAILDVTIPGDGADMSQGGRRWHHPFFRTPDLPEAMFGGREHIYLEWLFDNYGSRANVLSQEDKNEYFRTYLKPGGLRTLLAYYRGFPTDVHDNELFLERDGKLKMPVLALGGDSGFGRGMGTMESMQRVASDVRGGVIPGSGHWVAEEAPEFIAIELRKFFG</sequence>